<evidence type="ECO:0000313" key="2">
    <source>
        <dbReference type="EMBL" id="MFE9602492.1"/>
    </source>
</evidence>
<evidence type="ECO:0000313" key="3">
    <source>
        <dbReference type="Proteomes" id="UP001601303"/>
    </source>
</evidence>
<evidence type="ECO:0000256" key="1">
    <source>
        <dbReference type="SAM" id="MobiDB-lite"/>
    </source>
</evidence>
<feature type="region of interest" description="Disordered" evidence="1">
    <location>
        <begin position="1"/>
        <end position="37"/>
    </location>
</feature>
<sequence>MYRSRSRDPIPSPSEPSAHSFAPPPSPAEPPTHDRVSSGRLVIPAPLRASLGYDAVGMPREHGERILDRLQRVGCIFADARRWWWIVPAGSHIGVIWPPSISYAIGALVADPSWTSTRPKPGREHPRLIHSPETGQPYTPPIPLYFLTCRVAGSPPLWSPDAANRPAAQ</sequence>
<proteinExistence type="predicted"/>
<protein>
    <recommendedName>
        <fullName evidence="4">SpoVT-AbrB domain-containing protein</fullName>
    </recommendedName>
</protein>
<keyword evidence="3" id="KW-1185">Reference proteome</keyword>
<organism evidence="2 3">
    <name type="scientific">Streptomyces hokutonensis</name>
    <dbReference type="NCBI Taxonomy" id="1306990"/>
    <lineage>
        <taxon>Bacteria</taxon>
        <taxon>Bacillati</taxon>
        <taxon>Actinomycetota</taxon>
        <taxon>Actinomycetes</taxon>
        <taxon>Kitasatosporales</taxon>
        <taxon>Streptomycetaceae</taxon>
        <taxon>Streptomyces</taxon>
    </lineage>
</organism>
<gene>
    <name evidence="2" type="ORF">ACFYNQ_28505</name>
</gene>
<feature type="region of interest" description="Disordered" evidence="1">
    <location>
        <begin position="116"/>
        <end position="136"/>
    </location>
</feature>
<dbReference type="Proteomes" id="UP001601303">
    <property type="component" value="Unassembled WGS sequence"/>
</dbReference>
<name>A0ABW6M8Q4_9ACTN</name>
<dbReference type="EMBL" id="JBIAHM010000010">
    <property type="protein sequence ID" value="MFE9602492.1"/>
    <property type="molecule type" value="Genomic_DNA"/>
</dbReference>
<reference evidence="2 3" key="1">
    <citation type="submission" date="2024-10" db="EMBL/GenBank/DDBJ databases">
        <title>The Natural Products Discovery Center: Release of the First 8490 Sequenced Strains for Exploring Actinobacteria Biosynthetic Diversity.</title>
        <authorList>
            <person name="Kalkreuter E."/>
            <person name="Kautsar S.A."/>
            <person name="Yang D."/>
            <person name="Bader C.D."/>
            <person name="Teijaro C.N."/>
            <person name="Fluegel L."/>
            <person name="Davis C.M."/>
            <person name="Simpson J.R."/>
            <person name="Lauterbach L."/>
            <person name="Steele A.D."/>
            <person name="Gui C."/>
            <person name="Meng S."/>
            <person name="Li G."/>
            <person name="Viehrig K."/>
            <person name="Ye F."/>
            <person name="Su P."/>
            <person name="Kiefer A.F."/>
            <person name="Nichols A."/>
            <person name="Cepeda A.J."/>
            <person name="Yan W."/>
            <person name="Fan B."/>
            <person name="Jiang Y."/>
            <person name="Adhikari A."/>
            <person name="Zheng C.-J."/>
            <person name="Schuster L."/>
            <person name="Cowan T.M."/>
            <person name="Smanski M.J."/>
            <person name="Chevrette M.G."/>
            <person name="De Carvalho L.P.S."/>
            <person name="Shen B."/>
        </authorList>
    </citation>
    <scope>NUCLEOTIDE SEQUENCE [LARGE SCALE GENOMIC DNA]</scope>
    <source>
        <strain evidence="2 3">NPDC006488</strain>
    </source>
</reference>
<accession>A0ABW6M8Q4</accession>
<evidence type="ECO:0008006" key="4">
    <source>
        <dbReference type="Google" id="ProtNLM"/>
    </source>
</evidence>
<dbReference type="RefSeq" id="WP_388110417.1">
    <property type="nucleotide sequence ID" value="NZ_JBIAHM010000010.1"/>
</dbReference>
<comment type="caution">
    <text evidence="2">The sequence shown here is derived from an EMBL/GenBank/DDBJ whole genome shotgun (WGS) entry which is preliminary data.</text>
</comment>